<evidence type="ECO:0000313" key="11">
    <source>
        <dbReference type="Proteomes" id="UP000283589"/>
    </source>
</evidence>
<dbReference type="EMBL" id="QSCR01000003">
    <property type="protein sequence ID" value="RGY20446.1"/>
    <property type="molecule type" value="Genomic_DNA"/>
</dbReference>
<dbReference type="OrthoDB" id="1098015at2"/>
<dbReference type="Gene3D" id="1.10.1740.10">
    <property type="match status" value="1"/>
</dbReference>
<dbReference type="InterPro" id="IPR013324">
    <property type="entry name" value="RNA_pol_sigma_r3/r4-like"/>
</dbReference>
<dbReference type="InterPro" id="IPR014284">
    <property type="entry name" value="RNA_pol_sigma-70_dom"/>
</dbReference>
<dbReference type="PANTHER" id="PTHR43133:SF46">
    <property type="entry name" value="RNA POLYMERASE SIGMA-70 FACTOR ECF SUBFAMILY"/>
    <property type="match status" value="1"/>
</dbReference>
<evidence type="ECO:0000313" key="8">
    <source>
        <dbReference type="EMBL" id="RGV35826.1"/>
    </source>
</evidence>
<evidence type="ECO:0000313" key="13">
    <source>
        <dbReference type="Proteomes" id="UP000286063"/>
    </source>
</evidence>
<evidence type="ECO:0000256" key="1">
    <source>
        <dbReference type="ARBA" id="ARBA00010641"/>
    </source>
</evidence>
<evidence type="ECO:0000259" key="5">
    <source>
        <dbReference type="Pfam" id="PF04542"/>
    </source>
</evidence>
<evidence type="ECO:0000256" key="2">
    <source>
        <dbReference type="ARBA" id="ARBA00023015"/>
    </source>
</evidence>
<dbReference type="NCBIfam" id="TIGR02937">
    <property type="entry name" value="sigma70-ECF"/>
    <property type="match status" value="1"/>
</dbReference>
<dbReference type="GO" id="GO:0003677">
    <property type="term" value="F:DNA binding"/>
    <property type="evidence" value="ECO:0007669"/>
    <property type="project" value="InterPro"/>
</dbReference>
<feature type="domain" description="RNA polymerase sigma factor 70 region 4 type 2" evidence="6">
    <location>
        <begin position="114"/>
        <end position="162"/>
    </location>
</feature>
<evidence type="ECO:0000259" key="6">
    <source>
        <dbReference type="Pfam" id="PF08281"/>
    </source>
</evidence>
<sequence length="181" mass="20975">MNWNAQILIDFQKGKLDLLYRNVYPGLILYAIKYLGEESEFLAEDCVQNAIFSAWERRNKFDSVYTFKAFLYMAIKNDIISIHRKNSARERYVRELEDASCFANSVIDQEAQTLLYSAIEELPEKAKIVFEMSFMEGLKNVEIAEKLGLSDSSVKKYKASALDFLRKKLESSLFLFLFSGL</sequence>
<name>A0A412X4Z7_9BACT</name>
<dbReference type="Proteomes" id="UP000742098">
    <property type="component" value="Unassembled WGS sequence"/>
</dbReference>
<dbReference type="Pfam" id="PF04542">
    <property type="entry name" value="Sigma70_r2"/>
    <property type="match status" value="1"/>
</dbReference>
<evidence type="ECO:0000313" key="10">
    <source>
        <dbReference type="EMBL" id="RHM44770.1"/>
    </source>
</evidence>
<dbReference type="InterPro" id="IPR013249">
    <property type="entry name" value="RNA_pol_sigma70_r4_t2"/>
</dbReference>
<accession>A0A412X4Z7</accession>
<feature type="domain" description="RNA polymerase sigma-70 region 2" evidence="5">
    <location>
        <begin position="19"/>
        <end position="87"/>
    </location>
</feature>
<dbReference type="Gene3D" id="1.10.10.10">
    <property type="entry name" value="Winged helix-like DNA-binding domain superfamily/Winged helix DNA-binding domain"/>
    <property type="match status" value="1"/>
</dbReference>
<reference evidence="7" key="3">
    <citation type="submission" date="2021-09" db="EMBL/GenBank/DDBJ databases">
        <authorList>
            <person name="Gilroy R."/>
        </authorList>
    </citation>
    <scope>NUCLEOTIDE SEQUENCE</scope>
    <source>
        <strain evidence="7">6966</strain>
    </source>
</reference>
<evidence type="ECO:0000313" key="12">
    <source>
        <dbReference type="Proteomes" id="UP000286038"/>
    </source>
</evidence>
<gene>
    <name evidence="8" type="ORF">DWW18_03320</name>
    <name evidence="10" type="ORF">DWZ68_06525</name>
    <name evidence="9" type="ORF">DXA50_03330</name>
    <name evidence="7" type="ORF">K8V05_13280</name>
</gene>
<dbReference type="InterPro" id="IPR039425">
    <property type="entry name" value="RNA_pol_sigma-70-like"/>
</dbReference>
<protein>
    <submittedName>
        <fullName evidence="8">RNA polymerase subunit sigma-24</fullName>
    </submittedName>
    <submittedName>
        <fullName evidence="7">Sigma-70 family RNA polymerase sigma factor</fullName>
    </submittedName>
</protein>
<keyword evidence="4" id="KW-0804">Transcription</keyword>
<dbReference type="EMBL" id="QRPV01000005">
    <property type="protein sequence ID" value="RHM44770.1"/>
    <property type="molecule type" value="Genomic_DNA"/>
</dbReference>
<dbReference type="InterPro" id="IPR013325">
    <property type="entry name" value="RNA_pol_sigma_r2"/>
</dbReference>
<dbReference type="Proteomes" id="UP000286063">
    <property type="component" value="Unassembled WGS sequence"/>
</dbReference>
<dbReference type="RefSeq" id="WP_117721197.1">
    <property type="nucleotide sequence ID" value="NZ_CABJDM010000005.1"/>
</dbReference>
<dbReference type="InterPro" id="IPR036388">
    <property type="entry name" value="WH-like_DNA-bd_sf"/>
</dbReference>
<dbReference type="GO" id="GO:0006352">
    <property type="term" value="P:DNA-templated transcription initiation"/>
    <property type="evidence" value="ECO:0007669"/>
    <property type="project" value="InterPro"/>
</dbReference>
<proteinExistence type="inferred from homology"/>
<comment type="similarity">
    <text evidence="1">Belongs to the sigma-70 factor family. ECF subfamily.</text>
</comment>
<dbReference type="GO" id="GO:0016987">
    <property type="term" value="F:sigma factor activity"/>
    <property type="evidence" value="ECO:0007669"/>
    <property type="project" value="UniProtKB-KW"/>
</dbReference>
<dbReference type="EMBL" id="DYVS01000248">
    <property type="protein sequence ID" value="HJF71720.1"/>
    <property type="molecule type" value="Genomic_DNA"/>
</dbReference>
<dbReference type="Proteomes" id="UP000283589">
    <property type="component" value="Unassembled WGS sequence"/>
</dbReference>
<keyword evidence="3" id="KW-0731">Sigma factor</keyword>
<evidence type="ECO:0000313" key="7">
    <source>
        <dbReference type="EMBL" id="HJF71720.1"/>
    </source>
</evidence>
<evidence type="ECO:0000313" key="9">
    <source>
        <dbReference type="EMBL" id="RGY20446.1"/>
    </source>
</evidence>
<dbReference type="EMBL" id="QRZA01000003">
    <property type="protein sequence ID" value="RGV35826.1"/>
    <property type="molecule type" value="Genomic_DNA"/>
</dbReference>
<dbReference type="InterPro" id="IPR007627">
    <property type="entry name" value="RNA_pol_sigma70_r2"/>
</dbReference>
<reference evidence="11 12" key="1">
    <citation type="submission" date="2018-08" db="EMBL/GenBank/DDBJ databases">
        <title>A genome reference for cultivated species of the human gut microbiota.</title>
        <authorList>
            <person name="Zou Y."/>
            <person name="Xue W."/>
            <person name="Luo G."/>
        </authorList>
    </citation>
    <scope>NUCLEOTIDE SEQUENCE [LARGE SCALE GENOMIC DNA]</scope>
    <source>
        <strain evidence="8 11">AF14-49</strain>
        <strain evidence="10 12">AF34-33</strain>
        <strain evidence="9 13">OF02-7</strain>
    </source>
</reference>
<dbReference type="AlphaFoldDB" id="A0A412X4Z7"/>
<comment type="caution">
    <text evidence="8">The sequence shown here is derived from an EMBL/GenBank/DDBJ whole genome shotgun (WGS) entry which is preliminary data.</text>
</comment>
<dbReference type="Pfam" id="PF08281">
    <property type="entry name" value="Sigma70_r4_2"/>
    <property type="match status" value="1"/>
</dbReference>
<dbReference type="PANTHER" id="PTHR43133">
    <property type="entry name" value="RNA POLYMERASE ECF-TYPE SIGMA FACTO"/>
    <property type="match status" value="1"/>
</dbReference>
<evidence type="ECO:0000256" key="3">
    <source>
        <dbReference type="ARBA" id="ARBA00023082"/>
    </source>
</evidence>
<keyword evidence="2" id="KW-0805">Transcription regulation</keyword>
<reference evidence="7" key="2">
    <citation type="journal article" date="2021" name="PeerJ">
        <title>Extensive microbial diversity within the chicken gut microbiome revealed by metagenomics and culture.</title>
        <authorList>
            <person name="Gilroy R."/>
            <person name="Ravi A."/>
            <person name="Getino M."/>
            <person name="Pursley I."/>
            <person name="Horton D.L."/>
            <person name="Alikhan N.F."/>
            <person name="Baker D."/>
            <person name="Gharbi K."/>
            <person name="Hall N."/>
            <person name="Watson M."/>
            <person name="Adriaenssens E.M."/>
            <person name="Foster-Nyarko E."/>
            <person name="Jarju S."/>
            <person name="Secka A."/>
            <person name="Antonio M."/>
            <person name="Oren A."/>
            <person name="Chaudhuri R.R."/>
            <person name="La Ragione R."/>
            <person name="Hildebrand F."/>
            <person name="Pallen M.J."/>
        </authorList>
    </citation>
    <scope>NUCLEOTIDE SEQUENCE</scope>
    <source>
        <strain evidence="7">6966</strain>
    </source>
</reference>
<evidence type="ECO:0000256" key="4">
    <source>
        <dbReference type="ARBA" id="ARBA00023163"/>
    </source>
</evidence>
<dbReference type="STRING" id="1121130.GCA_000519105_02918"/>
<dbReference type="SUPFAM" id="SSF88659">
    <property type="entry name" value="Sigma3 and sigma4 domains of RNA polymerase sigma factors"/>
    <property type="match status" value="1"/>
</dbReference>
<dbReference type="CDD" id="cd06171">
    <property type="entry name" value="Sigma70_r4"/>
    <property type="match status" value="1"/>
</dbReference>
<dbReference type="Proteomes" id="UP000286038">
    <property type="component" value="Unassembled WGS sequence"/>
</dbReference>
<dbReference type="SUPFAM" id="SSF88946">
    <property type="entry name" value="Sigma2 domain of RNA polymerase sigma factors"/>
    <property type="match status" value="1"/>
</dbReference>
<organism evidence="8 11">
    <name type="scientific">Butyricimonas virosa</name>
    <dbReference type="NCBI Taxonomy" id="544645"/>
    <lineage>
        <taxon>Bacteria</taxon>
        <taxon>Pseudomonadati</taxon>
        <taxon>Bacteroidota</taxon>
        <taxon>Bacteroidia</taxon>
        <taxon>Bacteroidales</taxon>
        <taxon>Odoribacteraceae</taxon>
        <taxon>Butyricimonas</taxon>
    </lineage>
</organism>